<evidence type="ECO:0008006" key="9">
    <source>
        <dbReference type="Google" id="ProtNLM"/>
    </source>
</evidence>
<dbReference type="GO" id="GO:0005886">
    <property type="term" value="C:plasma membrane"/>
    <property type="evidence" value="ECO:0007669"/>
    <property type="project" value="TreeGrafter"/>
</dbReference>
<sequence length="147" mass="16294">MNTSKRFIAIGALSAMIATMLGAFAAHSLKSQFSDLQMEIFKTGIFYQMIHSLALLFDGFLLLHINNRLIKSSGWLFLVGICFFSGSLYLMSFFAIKALGMATPLGGLCFIFGWFLLAIGVYRASNVEKPQHTVKGVHAINLKVHRN</sequence>
<dbReference type="AlphaFoldDB" id="A0A0W0ZFS9"/>
<dbReference type="InterPro" id="IPR006696">
    <property type="entry name" value="DUF423"/>
</dbReference>
<feature type="transmembrane region" description="Helical" evidence="6">
    <location>
        <begin position="7"/>
        <end position="25"/>
    </location>
</feature>
<dbReference type="EMBL" id="LNYY01000019">
    <property type="protein sequence ID" value="KTD67979.1"/>
    <property type="molecule type" value="Genomic_DNA"/>
</dbReference>
<dbReference type="Pfam" id="PF04241">
    <property type="entry name" value="DUF423"/>
    <property type="match status" value="1"/>
</dbReference>
<evidence type="ECO:0000256" key="5">
    <source>
        <dbReference type="ARBA" id="ARBA00023136"/>
    </source>
</evidence>
<evidence type="ECO:0000256" key="6">
    <source>
        <dbReference type="SAM" id="Phobius"/>
    </source>
</evidence>
<comment type="similarity">
    <text evidence="2">Belongs to the UPF0382 family.</text>
</comment>
<feature type="transmembrane region" description="Helical" evidence="6">
    <location>
        <begin position="102"/>
        <end position="122"/>
    </location>
</feature>
<evidence type="ECO:0000256" key="1">
    <source>
        <dbReference type="ARBA" id="ARBA00004141"/>
    </source>
</evidence>
<evidence type="ECO:0000256" key="4">
    <source>
        <dbReference type="ARBA" id="ARBA00022989"/>
    </source>
</evidence>
<proteinExistence type="inferred from homology"/>
<keyword evidence="3 6" id="KW-0812">Transmembrane</keyword>
<gene>
    <name evidence="7" type="ORF">Lste_1137</name>
</gene>
<dbReference type="PATRIC" id="fig|947033.5.peg.1211"/>
<reference evidence="7 8" key="1">
    <citation type="submission" date="2015-11" db="EMBL/GenBank/DDBJ databases">
        <title>Genomic analysis of 38 Legionella species identifies large and diverse effector repertoires.</title>
        <authorList>
            <person name="Burstein D."/>
            <person name="Amaro F."/>
            <person name="Zusman T."/>
            <person name="Lifshitz Z."/>
            <person name="Cohen O."/>
            <person name="Gilbert J.A."/>
            <person name="Pupko T."/>
            <person name="Shuman H.A."/>
            <person name="Segal G."/>
        </authorList>
    </citation>
    <scope>NUCLEOTIDE SEQUENCE [LARGE SCALE GENOMIC DNA]</scope>
    <source>
        <strain evidence="7 8">IMVS3376</strain>
    </source>
</reference>
<keyword evidence="8" id="KW-1185">Reference proteome</keyword>
<evidence type="ECO:0000256" key="2">
    <source>
        <dbReference type="ARBA" id="ARBA00009694"/>
    </source>
</evidence>
<organism evidence="7 8">
    <name type="scientific">Legionella steelei</name>
    <dbReference type="NCBI Taxonomy" id="947033"/>
    <lineage>
        <taxon>Bacteria</taxon>
        <taxon>Pseudomonadati</taxon>
        <taxon>Pseudomonadota</taxon>
        <taxon>Gammaproteobacteria</taxon>
        <taxon>Legionellales</taxon>
        <taxon>Legionellaceae</taxon>
        <taxon>Legionella</taxon>
    </lineage>
</organism>
<dbReference type="PANTHER" id="PTHR43461">
    <property type="entry name" value="TRANSMEMBRANE PROTEIN 256"/>
    <property type="match status" value="1"/>
</dbReference>
<keyword evidence="4 6" id="KW-1133">Transmembrane helix</keyword>
<dbReference type="Proteomes" id="UP000054926">
    <property type="component" value="Unassembled WGS sequence"/>
</dbReference>
<evidence type="ECO:0000256" key="3">
    <source>
        <dbReference type="ARBA" id="ARBA00022692"/>
    </source>
</evidence>
<feature type="transmembrane region" description="Helical" evidence="6">
    <location>
        <begin position="45"/>
        <end position="63"/>
    </location>
</feature>
<feature type="transmembrane region" description="Helical" evidence="6">
    <location>
        <begin position="75"/>
        <end position="96"/>
    </location>
</feature>
<accession>A0A0W0ZFS9</accession>
<dbReference type="RefSeq" id="WP_068310909.1">
    <property type="nucleotide sequence ID" value="NZ_DAIOMV010000020.1"/>
</dbReference>
<comment type="caution">
    <text evidence="7">The sequence shown here is derived from an EMBL/GenBank/DDBJ whole genome shotgun (WGS) entry which is preliminary data.</text>
</comment>
<name>A0A0W0ZFS9_9GAMM</name>
<evidence type="ECO:0000313" key="7">
    <source>
        <dbReference type="EMBL" id="KTD67979.1"/>
    </source>
</evidence>
<dbReference type="PANTHER" id="PTHR43461:SF1">
    <property type="entry name" value="TRANSMEMBRANE PROTEIN 256"/>
    <property type="match status" value="1"/>
</dbReference>
<comment type="subcellular location">
    <subcellularLocation>
        <location evidence="1">Membrane</location>
        <topology evidence="1">Multi-pass membrane protein</topology>
    </subcellularLocation>
</comment>
<dbReference type="STRING" id="947033.Lste_1137"/>
<keyword evidence="5 6" id="KW-0472">Membrane</keyword>
<dbReference type="OrthoDB" id="9802121at2"/>
<protein>
    <recommendedName>
        <fullName evidence="9">DUF423 domain-containing protein</fullName>
    </recommendedName>
</protein>
<evidence type="ECO:0000313" key="8">
    <source>
        <dbReference type="Proteomes" id="UP000054926"/>
    </source>
</evidence>